<proteinExistence type="predicted"/>
<comment type="caution">
    <text evidence="2">The sequence shown here is derived from an EMBL/GenBank/DDBJ whole genome shotgun (WGS) entry which is preliminary data.</text>
</comment>
<evidence type="ECO:0000259" key="1">
    <source>
        <dbReference type="Pfam" id="PF02470"/>
    </source>
</evidence>
<protein>
    <submittedName>
        <fullName evidence="2">Mammalian cell entry protein</fullName>
    </submittedName>
</protein>
<dbReference type="OrthoDB" id="5372112at2"/>
<dbReference type="PANTHER" id="PTHR36698">
    <property type="entry name" value="BLL5892 PROTEIN"/>
    <property type="match status" value="1"/>
</dbReference>
<keyword evidence="3" id="KW-1185">Reference proteome</keyword>
<organism evidence="2 3">
    <name type="scientific">Halarcobacter anaerophilus</name>
    <dbReference type="NCBI Taxonomy" id="877500"/>
    <lineage>
        <taxon>Bacteria</taxon>
        <taxon>Pseudomonadati</taxon>
        <taxon>Campylobacterota</taxon>
        <taxon>Epsilonproteobacteria</taxon>
        <taxon>Campylobacterales</taxon>
        <taxon>Arcobacteraceae</taxon>
        <taxon>Halarcobacter</taxon>
    </lineage>
</organism>
<name>A0A4Q0Y5E6_9BACT</name>
<gene>
    <name evidence="2" type="ORF">CRV06_01815</name>
</gene>
<dbReference type="Proteomes" id="UP000290191">
    <property type="component" value="Unassembled WGS sequence"/>
</dbReference>
<reference evidence="2 3" key="1">
    <citation type="submission" date="2017-10" db="EMBL/GenBank/DDBJ databases">
        <title>Genomics of the genus Arcobacter.</title>
        <authorList>
            <person name="Perez-Cataluna A."/>
            <person name="Figueras M.J."/>
        </authorList>
    </citation>
    <scope>NUCLEOTIDE SEQUENCE [LARGE SCALE GENOMIC DNA]</scope>
    <source>
        <strain evidence="2 3">DSM 24636</strain>
    </source>
</reference>
<sequence length="299" mass="34077">MFIFSYWLLKPKQENETKKYLIRFDESVLGLNIDSAVKYRGIDVGKVSNIRINPKNTEQVEVLITILKTTPIKEKTVAKLTSQGITGLSYINLNLGDNNAPFLKTKKGEEYPIIKTVPSLFENIEKSMSTISDKVSKVLSKTEHLLDDKNQKQISLILKETTIFMTRMGKLLDDKSIKHFHHILENLDNITKKTDKLIPKIDNLMTNTTNFEKSLIKDADSIAKSFIALRAAMNELQKAIANGDFNFKEMTKDTIPTLNSTLIQMENLMIKMEESLKDYNRSPADIIFKTEEIKKGPGE</sequence>
<dbReference type="InterPro" id="IPR003399">
    <property type="entry name" value="Mce/MlaD"/>
</dbReference>
<dbReference type="AlphaFoldDB" id="A0A4Q0Y5E6"/>
<dbReference type="PANTHER" id="PTHR36698:SF2">
    <property type="entry name" value="MCE_MLAD DOMAIN-CONTAINING PROTEIN"/>
    <property type="match status" value="1"/>
</dbReference>
<feature type="domain" description="Mce/MlaD" evidence="1">
    <location>
        <begin position="18"/>
        <end position="94"/>
    </location>
</feature>
<dbReference type="Pfam" id="PF02470">
    <property type="entry name" value="MlaD"/>
    <property type="match status" value="1"/>
</dbReference>
<dbReference type="STRING" id="877500.GCA_000935065_02361"/>
<dbReference type="EMBL" id="PDKO01000001">
    <property type="protein sequence ID" value="RXJ64895.1"/>
    <property type="molecule type" value="Genomic_DNA"/>
</dbReference>
<evidence type="ECO:0000313" key="3">
    <source>
        <dbReference type="Proteomes" id="UP000290191"/>
    </source>
</evidence>
<evidence type="ECO:0000313" key="2">
    <source>
        <dbReference type="EMBL" id="RXJ64895.1"/>
    </source>
</evidence>
<accession>A0A4Q0Y5E6</accession>